<dbReference type="InterPro" id="IPR041698">
    <property type="entry name" value="Methyltransf_25"/>
</dbReference>
<dbReference type="PANTHER" id="PTHR43464:SF19">
    <property type="entry name" value="UBIQUINONE BIOSYNTHESIS O-METHYLTRANSFERASE, MITOCHONDRIAL"/>
    <property type="match status" value="1"/>
</dbReference>
<dbReference type="PANTHER" id="PTHR43464">
    <property type="entry name" value="METHYLTRANSFERASE"/>
    <property type="match status" value="1"/>
</dbReference>
<keyword evidence="3" id="KW-0949">S-adenosyl-L-methionine</keyword>
<evidence type="ECO:0000256" key="2">
    <source>
        <dbReference type="ARBA" id="ARBA00022679"/>
    </source>
</evidence>
<dbReference type="InterPro" id="IPR029063">
    <property type="entry name" value="SAM-dependent_MTases_sf"/>
</dbReference>
<dbReference type="CDD" id="cd02440">
    <property type="entry name" value="AdoMet_MTases"/>
    <property type="match status" value="1"/>
</dbReference>
<dbReference type="GO" id="GO:0032259">
    <property type="term" value="P:methylation"/>
    <property type="evidence" value="ECO:0007669"/>
    <property type="project" value="UniProtKB-KW"/>
</dbReference>
<protein>
    <submittedName>
        <fullName evidence="5">Class I SAM-dependent methyltransferase</fullName>
    </submittedName>
</protein>
<dbReference type="SUPFAM" id="SSF53335">
    <property type="entry name" value="S-adenosyl-L-methionine-dependent methyltransferases"/>
    <property type="match status" value="1"/>
</dbReference>
<evidence type="ECO:0000256" key="3">
    <source>
        <dbReference type="ARBA" id="ARBA00022691"/>
    </source>
</evidence>
<accession>A0ABN2V3S0</accession>
<organism evidence="5 6">
    <name type="scientific">Catenulispora yoronensis</name>
    <dbReference type="NCBI Taxonomy" id="450799"/>
    <lineage>
        <taxon>Bacteria</taxon>
        <taxon>Bacillati</taxon>
        <taxon>Actinomycetota</taxon>
        <taxon>Actinomycetes</taxon>
        <taxon>Catenulisporales</taxon>
        <taxon>Catenulisporaceae</taxon>
        <taxon>Catenulispora</taxon>
    </lineage>
</organism>
<evidence type="ECO:0000256" key="1">
    <source>
        <dbReference type="ARBA" id="ARBA00022603"/>
    </source>
</evidence>
<comment type="caution">
    <text evidence="5">The sequence shown here is derived from an EMBL/GenBank/DDBJ whole genome shotgun (WGS) entry which is preliminary data.</text>
</comment>
<proteinExistence type="predicted"/>
<sequence>MEAHGTATPPWDLGRPQPALAALAEAGGFDGRVLDVGCGSGENALMIAALGLETVGLDIDSSAVDDARRKAHERRLDHRAAFLRFDIRRLDELGEVFDTVLDSLVFHAFDDRARQNHADGLRTVLRPGGRLHVLCYSDRHTAPPNVPHAVSLTDIDTVFRDGWSVDDVTATTSASTLHPDGVAAWLIACTRR</sequence>
<feature type="domain" description="Methyltransferase" evidence="4">
    <location>
        <begin position="33"/>
        <end position="129"/>
    </location>
</feature>
<keyword evidence="6" id="KW-1185">Reference proteome</keyword>
<dbReference type="Gene3D" id="3.40.50.150">
    <property type="entry name" value="Vaccinia Virus protein VP39"/>
    <property type="match status" value="1"/>
</dbReference>
<dbReference type="Pfam" id="PF13649">
    <property type="entry name" value="Methyltransf_25"/>
    <property type="match status" value="1"/>
</dbReference>
<keyword evidence="1 5" id="KW-0489">Methyltransferase</keyword>
<dbReference type="RefSeq" id="WP_344669708.1">
    <property type="nucleotide sequence ID" value="NZ_BAAAQN010000050.1"/>
</dbReference>
<name>A0ABN2V3S0_9ACTN</name>
<reference evidence="5 6" key="1">
    <citation type="journal article" date="2019" name="Int. J. Syst. Evol. Microbiol.">
        <title>The Global Catalogue of Microorganisms (GCM) 10K type strain sequencing project: providing services to taxonomists for standard genome sequencing and annotation.</title>
        <authorList>
            <consortium name="The Broad Institute Genomics Platform"/>
            <consortium name="The Broad Institute Genome Sequencing Center for Infectious Disease"/>
            <person name="Wu L."/>
            <person name="Ma J."/>
        </authorList>
    </citation>
    <scope>NUCLEOTIDE SEQUENCE [LARGE SCALE GENOMIC DNA]</scope>
    <source>
        <strain evidence="5 6">JCM 16014</strain>
    </source>
</reference>
<keyword evidence="2" id="KW-0808">Transferase</keyword>
<dbReference type="EMBL" id="BAAAQN010000050">
    <property type="protein sequence ID" value="GAA2050890.1"/>
    <property type="molecule type" value="Genomic_DNA"/>
</dbReference>
<evidence type="ECO:0000313" key="6">
    <source>
        <dbReference type="Proteomes" id="UP001500751"/>
    </source>
</evidence>
<dbReference type="GO" id="GO:0008168">
    <property type="term" value="F:methyltransferase activity"/>
    <property type="evidence" value="ECO:0007669"/>
    <property type="project" value="UniProtKB-KW"/>
</dbReference>
<gene>
    <name evidence="5" type="ORF">GCM10009839_67030</name>
</gene>
<evidence type="ECO:0000313" key="5">
    <source>
        <dbReference type="EMBL" id="GAA2050890.1"/>
    </source>
</evidence>
<evidence type="ECO:0000259" key="4">
    <source>
        <dbReference type="Pfam" id="PF13649"/>
    </source>
</evidence>
<dbReference type="Proteomes" id="UP001500751">
    <property type="component" value="Unassembled WGS sequence"/>
</dbReference>